<evidence type="ECO:0000256" key="2">
    <source>
        <dbReference type="PROSITE-ProRule" id="PRU00169"/>
    </source>
</evidence>
<dbReference type="SUPFAM" id="SSF52172">
    <property type="entry name" value="CheY-like"/>
    <property type="match status" value="2"/>
</dbReference>
<dbReference type="PANTHER" id="PTHR44591">
    <property type="entry name" value="STRESS RESPONSE REGULATOR PROTEIN 1"/>
    <property type="match status" value="1"/>
</dbReference>
<dbReference type="PROSITE" id="PS50110">
    <property type="entry name" value="RESPONSE_REGULATORY"/>
    <property type="match status" value="2"/>
</dbReference>
<dbReference type="RefSeq" id="WP_189485237.1">
    <property type="nucleotide sequence ID" value="NZ_BMZB01000001.1"/>
</dbReference>
<evidence type="ECO:0000256" key="1">
    <source>
        <dbReference type="ARBA" id="ARBA00022553"/>
    </source>
</evidence>
<dbReference type="InterPro" id="IPR001789">
    <property type="entry name" value="Sig_transdc_resp-reg_receiver"/>
</dbReference>
<dbReference type="GO" id="GO:0000160">
    <property type="term" value="P:phosphorelay signal transduction system"/>
    <property type="evidence" value="ECO:0007669"/>
    <property type="project" value="InterPro"/>
</dbReference>
<dbReference type="EMBL" id="BMZB01000001">
    <property type="protein sequence ID" value="GGZ26451.1"/>
    <property type="molecule type" value="Genomic_DNA"/>
</dbReference>
<feature type="domain" description="Response regulatory" evidence="3">
    <location>
        <begin position="5"/>
        <end position="124"/>
    </location>
</feature>
<evidence type="ECO:0000313" key="4">
    <source>
        <dbReference type="EMBL" id="GGZ26451.1"/>
    </source>
</evidence>
<protein>
    <recommendedName>
        <fullName evidence="3">Response regulatory domain-containing protein</fullName>
    </recommendedName>
</protein>
<reference evidence="4" key="2">
    <citation type="submission" date="2020-09" db="EMBL/GenBank/DDBJ databases">
        <authorList>
            <person name="Sun Q."/>
            <person name="Kim S."/>
        </authorList>
    </citation>
    <scope>NUCLEOTIDE SEQUENCE</scope>
    <source>
        <strain evidence="4">KCTC 32296</strain>
    </source>
</reference>
<organism evidence="4 5">
    <name type="scientific">Asticcacaulis endophyticus</name>
    <dbReference type="NCBI Taxonomy" id="1395890"/>
    <lineage>
        <taxon>Bacteria</taxon>
        <taxon>Pseudomonadati</taxon>
        <taxon>Pseudomonadota</taxon>
        <taxon>Alphaproteobacteria</taxon>
        <taxon>Caulobacterales</taxon>
        <taxon>Caulobacteraceae</taxon>
        <taxon>Asticcacaulis</taxon>
    </lineage>
</organism>
<accession>A0A918UQ78</accession>
<dbReference type="Pfam" id="PF00072">
    <property type="entry name" value="Response_reg"/>
    <property type="match status" value="1"/>
</dbReference>
<dbReference type="AlphaFoldDB" id="A0A918UQ78"/>
<dbReference type="InterPro" id="IPR050595">
    <property type="entry name" value="Bact_response_regulator"/>
</dbReference>
<comment type="caution">
    <text evidence="2">Lacks conserved residue(s) required for the propagation of feature annotation.</text>
</comment>
<dbReference type="Gene3D" id="3.40.50.2300">
    <property type="match status" value="2"/>
</dbReference>
<name>A0A918UQ78_9CAUL</name>
<evidence type="ECO:0000313" key="5">
    <source>
        <dbReference type="Proteomes" id="UP000662572"/>
    </source>
</evidence>
<evidence type="ECO:0000259" key="3">
    <source>
        <dbReference type="PROSITE" id="PS50110"/>
    </source>
</evidence>
<dbReference type="PANTHER" id="PTHR44591:SF23">
    <property type="entry name" value="CHEY SUBFAMILY"/>
    <property type="match status" value="1"/>
</dbReference>
<sequence>MSHSSVLVLNPNRAEAQHIATMLDAQKWPAIVSFDPSTALDLLKSERFKLLMFEANIDGVNLTDRIDDIRRLAPSTPLLIVAHDQWGPKALEAQITGAKAAGAEFTLTKPFSKDQLKTILDETASYHRARRTEHHILVIEDDELLRTKVTLVLRQVGYTVSEAVNMEDAFFDHNLSLLDMVITSILIPGIGGIAGIGQIRKDWPHIKVIAMSQDANSKISALHVLAAAEVAGANAILPKPFAIPDFLKMVASVIKTGSATA</sequence>
<comment type="caution">
    <text evidence="4">The sequence shown here is derived from an EMBL/GenBank/DDBJ whole genome shotgun (WGS) entry which is preliminary data.</text>
</comment>
<gene>
    <name evidence="4" type="ORF">GCM10011273_09980</name>
</gene>
<dbReference type="InterPro" id="IPR011006">
    <property type="entry name" value="CheY-like_superfamily"/>
</dbReference>
<keyword evidence="5" id="KW-1185">Reference proteome</keyword>
<keyword evidence="1" id="KW-0597">Phosphoprotein</keyword>
<proteinExistence type="predicted"/>
<feature type="domain" description="Response regulatory" evidence="3">
    <location>
        <begin position="135"/>
        <end position="254"/>
    </location>
</feature>
<dbReference type="SMART" id="SM00448">
    <property type="entry name" value="REC"/>
    <property type="match status" value="1"/>
</dbReference>
<reference evidence="4" key="1">
    <citation type="journal article" date="2014" name="Int. J. Syst. Evol. Microbiol.">
        <title>Complete genome sequence of Corynebacterium casei LMG S-19264T (=DSM 44701T), isolated from a smear-ripened cheese.</title>
        <authorList>
            <consortium name="US DOE Joint Genome Institute (JGI-PGF)"/>
            <person name="Walter F."/>
            <person name="Albersmeier A."/>
            <person name="Kalinowski J."/>
            <person name="Ruckert C."/>
        </authorList>
    </citation>
    <scope>NUCLEOTIDE SEQUENCE</scope>
    <source>
        <strain evidence="4">KCTC 32296</strain>
    </source>
</reference>
<dbReference type="Proteomes" id="UP000662572">
    <property type="component" value="Unassembled WGS sequence"/>
</dbReference>